<gene>
    <name evidence="2" type="ORF">ILYODFUR_037347</name>
</gene>
<dbReference type="EMBL" id="JAHRIQ010008178">
    <property type="protein sequence ID" value="MEQ2223500.1"/>
    <property type="molecule type" value="Genomic_DNA"/>
</dbReference>
<protein>
    <submittedName>
        <fullName evidence="2">Uncharacterized protein</fullName>
    </submittedName>
</protein>
<keyword evidence="3" id="KW-1185">Reference proteome</keyword>
<name>A0ABV0SSB8_9TELE</name>
<evidence type="ECO:0000256" key="1">
    <source>
        <dbReference type="SAM" id="MobiDB-lite"/>
    </source>
</evidence>
<proteinExistence type="predicted"/>
<comment type="caution">
    <text evidence="2">The sequence shown here is derived from an EMBL/GenBank/DDBJ whole genome shotgun (WGS) entry which is preliminary data.</text>
</comment>
<reference evidence="2 3" key="1">
    <citation type="submission" date="2021-06" db="EMBL/GenBank/DDBJ databases">
        <authorList>
            <person name="Palmer J.M."/>
        </authorList>
    </citation>
    <scope>NUCLEOTIDE SEQUENCE [LARGE SCALE GENOMIC DNA]</scope>
    <source>
        <strain evidence="3">if_2019</strain>
        <tissue evidence="2">Muscle</tissue>
    </source>
</reference>
<evidence type="ECO:0000313" key="2">
    <source>
        <dbReference type="EMBL" id="MEQ2223500.1"/>
    </source>
</evidence>
<feature type="compositionally biased region" description="Basic and acidic residues" evidence="1">
    <location>
        <begin position="41"/>
        <end position="52"/>
    </location>
</feature>
<dbReference type="Proteomes" id="UP001482620">
    <property type="component" value="Unassembled WGS sequence"/>
</dbReference>
<evidence type="ECO:0000313" key="3">
    <source>
        <dbReference type="Proteomes" id="UP001482620"/>
    </source>
</evidence>
<feature type="region of interest" description="Disordered" evidence="1">
    <location>
        <begin position="36"/>
        <end position="87"/>
    </location>
</feature>
<sequence length="162" mass="17847">MQWTLGIIIPFFSLESQEINGLQEEDEDEAEEVVYEEEKLETEPHIDLKEAEGGMGIENMADPICQAGTSRPSDEEQAGPSGLNQQCRAAHAVTSKLPLVVSDSDSEEEEGLSRLIPPTCLQEPAACSKGVSTTQATHSQVLKQTTTRLLLLYHEDIKHGWK</sequence>
<organism evidence="2 3">
    <name type="scientific">Ilyodon furcidens</name>
    <name type="common">goldbreast splitfin</name>
    <dbReference type="NCBI Taxonomy" id="33524"/>
    <lineage>
        <taxon>Eukaryota</taxon>
        <taxon>Metazoa</taxon>
        <taxon>Chordata</taxon>
        <taxon>Craniata</taxon>
        <taxon>Vertebrata</taxon>
        <taxon>Euteleostomi</taxon>
        <taxon>Actinopterygii</taxon>
        <taxon>Neopterygii</taxon>
        <taxon>Teleostei</taxon>
        <taxon>Neoteleostei</taxon>
        <taxon>Acanthomorphata</taxon>
        <taxon>Ovalentaria</taxon>
        <taxon>Atherinomorphae</taxon>
        <taxon>Cyprinodontiformes</taxon>
        <taxon>Goodeidae</taxon>
        <taxon>Ilyodon</taxon>
    </lineage>
</organism>
<accession>A0ABV0SSB8</accession>